<dbReference type="STRING" id="390235.PputW619_1986"/>
<dbReference type="Gene3D" id="3.40.720.10">
    <property type="entry name" value="Alkaline Phosphatase, subunit A"/>
    <property type="match status" value="1"/>
</dbReference>
<dbReference type="PANTHER" id="PTHR42693:SF33">
    <property type="entry name" value="ARYLSULFATASE"/>
    <property type="match status" value="1"/>
</dbReference>
<dbReference type="InterPro" id="IPR000917">
    <property type="entry name" value="Sulfatase_N"/>
</dbReference>
<dbReference type="eggNOG" id="COG3119">
    <property type="taxonomic scope" value="Bacteria"/>
</dbReference>
<accession>B1J6Y9</accession>
<organism evidence="7">
    <name type="scientific">Pseudomonas putida (strain W619)</name>
    <dbReference type="NCBI Taxonomy" id="390235"/>
    <lineage>
        <taxon>Bacteria</taxon>
        <taxon>Pseudomonadati</taxon>
        <taxon>Pseudomonadota</taxon>
        <taxon>Gammaproteobacteria</taxon>
        <taxon>Pseudomonadales</taxon>
        <taxon>Pseudomonadaceae</taxon>
        <taxon>Pseudomonas</taxon>
    </lineage>
</organism>
<evidence type="ECO:0000256" key="4">
    <source>
        <dbReference type="ARBA" id="ARBA00022837"/>
    </source>
</evidence>
<dbReference type="CDD" id="cd16025">
    <property type="entry name" value="PAS_like"/>
    <property type="match status" value="1"/>
</dbReference>
<proteinExistence type="inferred from homology"/>
<keyword evidence="5" id="KW-0732">Signal</keyword>
<evidence type="ECO:0000256" key="5">
    <source>
        <dbReference type="SAM" id="SignalP"/>
    </source>
</evidence>
<dbReference type="PROSITE" id="PS00523">
    <property type="entry name" value="SULFATASE_1"/>
    <property type="match status" value="1"/>
</dbReference>
<gene>
    <name evidence="7" type="ordered locus">PputW619_1986</name>
</gene>
<dbReference type="AlphaFoldDB" id="B1J6Y9"/>
<evidence type="ECO:0000256" key="2">
    <source>
        <dbReference type="ARBA" id="ARBA00022723"/>
    </source>
</evidence>
<dbReference type="SUPFAM" id="SSF53649">
    <property type="entry name" value="Alkaline phosphatase-like"/>
    <property type="match status" value="1"/>
</dbReference>
<evidence type="ECO:0000313" key="7">
    <source>
        <dbReference type="EMBL" id="ACA72487.1"/>
    </source>
</evidence>
<dbReference type="InterPro" id="IPR024607">
    <property type="entry name" value="Sulfatase_CS"/>
</dbReference>
<name>B1J6Y9_PSEPW</name>
<feature type="domain" description="Sulfatase N-terminal" evidence="6">
    <location>
        <begin position="30"/>
        <end position="433"/>
    </location>
</feature>
<dbReference type="EMBL" id="CP000949">
    <property type="protein sequence ID" value="ACA72487.1"/>
    <property type="molecule type" value="Genomic_DNA"/>
</dbReference>
<evidence type="ECO:0000256" key="1">
    <source>
        <dbReference type="ARBA" id="ARBA00008779"/>
    </source>
</evidence>
<dbReference type="OrthoDB" id="9803751at2"/>
<feature type="chain" id="PRO_5002765518" evidence="5">
    <location>
        <begin position="27"/>
        <end position="555"/>
    </location>
</feature>
<dbReference type="Pfam" id="PF00884">
    <property type="entry name" value="Sulfatase"/>
    <property type="match status" value="1"/>
</dbReference>
<sequence length="555" mass="60880" precursor="true">MTIPTRRFRACALLVTALCSAPFALADQRPNILLVVADDLGYSDIGAFGSEIHTPTIDSLASSGVVLRDFHTAPSCSPTRAALLTGNDQHLSGLGLMAEVRKRRFASQPVLPGYEGVLNKNAVTLPQLLSDAGYKTIISGKWHLGRAPELQPQNRGFEESYVVLEGGSANYRQKEMGLFPNYPATFLHNGKQVELPADFNATVNYTDHLIESIDAARRENKPFFAFAAYTAPHWPLQAPDRYLQQTRGRYDAGYQAIANKRVERMHALGLLSEEEAASASVDAPNWSGMSTEARQHAARKMEIYAAMVEQLDDQVARLVEHLKKTGQYDNTLIVFMSDNGPESKDYDGRLAEWVNANFDNSLANMGRVNSFVAYGKDWAAVSATPLRGAKQSVLEGGTRVPAIVSLPGGISPGERNELLNVRDLMPTILEFAKVPVPGIEYAGRPVHPLQGESFVPLLRDPRATTLNGDRSVVGWEVDGSAALRLGSMKLVYSGKPGDAWQLFDLAKDKGERHDLAGQQPQLIETMKAHWRHYAQVNNIALDPDLSPAEPLLKKN</sequence>
<dbReference type="HOGENOM" id="CLU_006332_11_1_6"/>
<dbReference type="InterPro" id="IPR050738">
    <property type="entry name" value="Sulfatase"/>
</dbReference>
<dbReference type="PANTHER" id="PTHR42693">
    <property type="entry name" value="ARYLSULFATASE FAMILY MEMBER"/>
    <property type="match status" value="1"/>
</dbReference>
<dbReference type="GO" id="GO:0004065">
    <property type="term" value="F:arylsulfatase activity"/>
    <property type="evidence" value="ECO:0007669"/>
    <property type="project" value="TreeGrafter"/>
</dbReference>
<dbReference type="Gene3D" id="3.30.1120.10">
    <property type="match status" value="1"/>
</dbReference>
<keyword evidence="3" id="KW-0378">Hydrolase</keyword>
<protein>
    <submittedName>
        <fullName evidence="7">Sulfatase</fullName>
    </submittedName>
</protein>
<evidence type="ECO:0000256" key="3">
    <source>
        <dbReference type="ARBA" id="ARBA00022801"/>
    </source>
</evidence>
<evidence type="ECO:0000259" key="6">
    <source>
        <dbReference type="Pfam" id="PF00884"/>
    </source>
</evidence>
<reference evidence="7" key="1">
    <citation type="submission" date="2008-02" db="EMBL/GenBank/DDBJ databases">
        <title>Complete sequence of Psuedomonas putida W619.</title>
        <authorList>
            <consortium name="US DOE Joint Genome Institute"/>
            <person name="Copeland A."/>
            <person name="Lucas S."/>
            <person name="Lapidus A."/>
            <person name="Barry K."/>
            <person name="Detter J.C."/>
            <person name="Glavina del Rio T."/>
            <person name="Dalin E."/>
            <person name="Tice H."/>
            <person name="Pitluck S."/>
            <person name="Chain P."/>
            <person name="Malfatti S."/>
            <person name="Shin M."/>
            <person name="Vergez L."/>
            <person name="Schmutz J."/>
            <person name="Larimer F."/>
            <person name="Land M."/>
            <person name="Hauser L."/>
            <person name="Kyrpides N."/>
            <person name="Kim E."/>
            <person name="Taghavi S."/>
            <person name="Vangronsveld D."/>
            <person name="van der Lelie D."/>
            <person name="Richardson P."/>
        </authorList>
    </citation>
    <scope>NUCLEOTIDE SEQUENCE</scope>
    <source>
        <strain evidence="7">W619</strain>
    </source>
</reference>
<dbReference type="PROSITE" id="PS00149">
    <property type="entry name" value="SULFATASE_2"/>
    <property type="match status" value="1"/>
</dbReference>
<comment type="similarity">
    <text evidence="1">Belongs to the sulfatase family.</text>
</comment>
<dbReference type="GO" id="GO:0046872">
    <property type="term" value="F:metal ion binding"/>
    <property type="evidence" value="ECO:0007669"/>
    <property type="project" value="UniProtKB-KW"/>
</dbReference>
<dbReference type="KEGG" id="ppw:PputW619_1986"/>
<feature type="signal peptide" evidence="5">
    <location>
        <begin position="1"/>
        <end position="26"/>
    </location>
</feature>
<dbReference type="InterPro" id="IPR017850">
    <property type="entry name" value="Alkaline_phosphatase_core_sf"/>
</dbReference>
<keyword evidence="2" id="KW-0479">Metal-binding</keyword>
<keyword evidence="4" id="KW-0106">Calcium</keyword>